<evidence type="ECO:0000256" key="2">
    <source>
        <dbReference type="SAM" id="MobiDB-lite"/>
    </source>
</evidence>
<comment type="similarity">
    <text evidence="1">Belongs to the IGBP1/TAP42 family.</text>
</comment>
<feature type="compositionally biased region" description="Basic and acidic residues" evidence="2">
    <location>
        <begin position="305"/>
        <end position="326"/>
    </location>
</feature>
<dbReference type="KEGG" id="lgi:LOTGIDRAFT_232515"/>
<proteinExistence type="inferred from homology"/>
<organism evidence="3 4">
    <name type="scientific">Lottia gigantea</name>
    <name type="common">Giant owl limpet</name>
    <dbReference type="NCBI Taxonomy" id="225164"/>
    <lineage>
        <taxon>Eukaryota</taxon>
        <taxon>Metazoa</taxon>
        <taxon>Spiralia</taxon>
        <taxon>Lophotrochozoa</taxon>
        <taxon>Mollusca</taxon>
        <taxon>Gastropoda</taxon>
        <taxon>Patellogastropoda</taxon>
        <taxon>Lottioidea</taxon>
        <taxon>Lottiidae</taxon>
        <taxon>Lottia</taxon>
    </lineage>
</organism>
<dbReference type="Gene3D" id="1.25.40.540">
    <property type="entry name" value="TAP42-like family"/>
    <property type="match status" value="1"/>
</dbReference>
<keyword evidence="4" id="KW-1185">Reference proteome</keyword>
<dbReference type="Pfam" id="PF04177">
    <property type="entry name" value="TAP42"/>
    <property type="match status" value="1"/>
</dbReference>
<dbReference type="OMA" id="EYELCEA"/>
<dbReference type="Gene3D" id="6.10.250.1140">
    <property type="match status" value="1"/>
</dbReference>
<reference evidence="3 4" key="1">
    <citation type="journal article" date="2013" name="Nature">
        <title>Insights into bilaterian evolution from three spiralian genomes.</title>
        <authorList>
            <person name="Simakov O."/>
            <person name="Marletaz F."/>
            <person name="Cho S.J."/>
            <person name="Edsinger-Gonzales E."/>
            <person name="Havlak P."/>
            <person name="Hellsten U."/>
            <person name="Kuo D.H."/>
            <person name="Larsson T."/>
            <person name="Lv J."/>
            <person name="Arendt D."/>
            <person name="Savage R."/>
            <person name="Osoegawa K."/>
            <person name="de Jong P."/>
            <person name="Grimwood J."/>
            <person name="Chapman J.A."/>
            <person name="Shapiro H."/>
            <person name="Aerts A."/>
            <person name="Otillar R.P."/>
            <person name="Terry A.Y."/>
            <person name="Boore J.L."/>
            <person name="Grigoriev I.V."/>
            <person name="Lindberg D.R."/>
            <person name="Seaver E.C."/>
            <person name="Weisblat D.A."/>
            <person name="Putnam N.H."/>
            <person name="Rokhsar D.S."/>
        </authorList>
    </citation>
    <scope>NUCLEOTIDE SEQUENCE [LARGE SCALE GENOMIC DNA]</scope>
</reference>
<dbReference type="OrthoDB" id="10261753at2759"/>
<evidence type="ECO:0008006" key="5">
    <source>
        <dbReference type="Google" id="ProtNLM"/>
    </source>
</evidence>
<dbReference type="GO" id="GO:0051721">
    <property type="term" value="F:protein phosphatase 2A binding"/>
    <property type="evidence" value="ECO:0007669"/>
    <property type="project" value="TreeGrafter"/>
</dbReference>
<feature type="region of interest" description="Disordered" evidence="2">
    <location>
        <begin position="289"/>
        <end position="332"/>
    </location>
</feature>
<sequence>MAQAENEGKNLSEMFEDILKIYNYLDTCDDPTVSDKYQAEVDKGVKICHESIKMVNTLQLFSNNESIEEVATNEIKYMLLSALLGYLSLKSIKESRIHLLNRSKGYYTDYLKLYKSYGVQGVDVADLVEEEEEEKAEDEQKQVALAGSNRGPDLRAMSVQRASKIERFKQKRDIENKLKDLRTKVEDEHVDDEVKREYYLTMLNEWAAISIEEIDSISFEIPVLEHSNKMKEKEGKGPKLPQLKPKTKPLRPFILTKDLLQKQVFGAGYPSIATMTIDEFYHQKVAEGDFHAPGSGAQGHSLQDFARDPDKDKEELEKEASEKENLFESDDPVNLIRERNWDEWKDDHRRGWGNRKNRS</sequence>
<dbReference type="AlphaFoldDB" id="V3ZS56"/>
<dbReference type="InterPro" id="IPR038511">
    <property type="entry name" value="TAP42/TAP46-like_sf"/>
</dbReference>
<protein>
    <recommendedName>
        <fullName evidence="5">Immunoglobulin-binding protein 1</fullName>
    </recommendedName>
</protein>
<dbReference type="InterPro" id="IPR007304">
    <property type="entry name" value="TAP46-like"/>
</dbReference>
<evidence type="ECO:0000313" key="3">
    <source>
        <dbReference type="EMBL" id="ESO94278.1"/>
    </source>
</evidence>
<evidence type="ECO:0000256" key="1">
    <source>
        <dbReference type="ARBA" id="ARBA00034730"/>
    </source>
</evidence>
<accession>V3ZS56</accession>
<dbReference type="Proteomes" id="UP000030746">
    <property type="component" value="Unassembled WGS sequence"/>
</dbReference>
<dbReference type="GO" id="GO:0035303">
    <property type="term" value="P:regulation of dephosphorylation"/>
    <property type="evidence" value="ECO:0007669"/>
    <property type="project" value="TreeGrafter"/>
</dbReference>
<dbReference type="RefSeq" id="XP_009055121.1">
    <property type="nucleotide sequence ID" value="XM_009056873.1"/>
</dbReference>
<dbReference type="STRING" id="225164.V3ZS56"/>
<dbReference type="GO" id="GO:0005829">
    <property type="term" value="C:cytosol"/>
    <property type="evidence" value="ECO:0007669"/>
    <property type="project" value="TreeGrafter"/>
</dbReference>
<dbReference type="FunFam" id="1.25.40.540:FF:000003">
    <property type="entry name" value="Immunoglobulin (CD79A)-binding protein 1"/>
    <property type="match status" value="1"/>
</dbReference>
<dbReference type="HOGENOM" id="CLU_041824_1_0_1"/>
<name>V3ZS56_LOTGI</name>
<dbReference type="GO" id="GO:0009966">
    <property type="term" value="P:regulation of signal transduction"/>
    <property type="evidence" value="ECO:0007669"/>
    <property type="project" value="InterPro"/>
</dbReference>
<evidence type="ECO:0000313" key="4">
    <source>
        <dbReference type="Proteomes" id="UP000030746"/>
    </source>
</evidence>
<dbReference type="PANTHER" id="PTHR10933:SF9">
    <property type="entry name" value="IMMUNOGLOBULIN-BINDING PROTEIN 1"/>
    <property type="match status" value="1"/>
</dbReference>
<dbReference type="GeneID" id="20248947"/>
<dbReference type="PANTHER" id="PTHR10933">
    <property type="entry name" value="IMMUNOGLOBULIN-BINDING PROTEIN 1"/>
    <property type="match status" value="1"/>
</dbReference>
<dbReference type="EMBL" id="KB201847">
    <property type="protein sequence ID" value="ESO94278.1"/>
    <property type="molecule type" value="Genomic_DNA"/>
</dbReference>
<gene>
    <name evidence="3" type="ORF">LOTGIDRAFT_232515</name>
</gene>
<dbReference type="CTD" id="20248947"/>